<dbReference type="Pfam" id="PF08675">
    <property type="entry name" value="RNA_bind"/>
    <property type="match status" value="1"/>
</dbReference>
<dbReference type="GO" id="GO:0005634">
    <property type="term" value="C:nucleus"/>
    <property type="evidence" value="ECO:0007669"/>
    <property type="project" value="InterPro"/>
</dbReference>
<protein>
    <recommendedName>
        <fullName evidence="2">Poly(A)-specific ribonuclease RNA-binding domain-containing protein</fullName>
    </recommendedName>
</protein>
<name>A0A1Y3ARY4_EURMA</name>
<dbReference type="AlphaFoldDB" id="A0A1Y3ARY4"/>
<comment type="caution">
    <text evidence="3">The sequence shown here is derived from an EMBL/GenBank/DDBJ whole genome shotgun (WGS) entry which is preliminary data.</text>
</comment>
<evidence type="ECO:0000259" key="2">
    <source>
        <dbReference type="Pfam" id="PF08675"/>
    </source>
</evidence>
<dbReference type="Pfam" id="PF04857">
    <property type="entry name" value="CAF1"/>
    <property type="match status" value="1"/>
</dbReference>
<evidence type="ECO:0000313" key="4">
    <source>
        <dbReference type="Proteomes" id="UP000194236"/>
    </source>
</evidence>
<dbReference type="InterPro" id="IPR014789">
    <property type="entry name" value="PolyA-riboNase_RNA-binding"/>
</dbReference>
<dbReference type="Gene3D" id="3.30.420.10">
    <property type="entry name" value="Ribonuclease H-like superfamily/Ribonuclease H"/>
    <property type="match status" value="1"/>
</dbReference>
<dbReference type="InterPro" id="IPR035979">
    <property type="entry name" value="RBD_domain_sf"/>
</dbReference>
<dbReference type="InterPro" id="IPR036397">
    <property type="entry name" value="RNaseH_sf"/>
</dbReference>
<feature type="region of interest" description="Disordered" evidence="1">
    <location>
        <begin position="179"/>
        <end position="202"/>
    </location>
</feature>
<evidence type="ECO:0000313" key="3">
    <source>
        <dbReference type="EMBL" id="OTF71222.1"/>
    </source>
</evidence>
<feature type="domain" description="Poly(A)-specific ribonuclease RNA-binding" evidence="2">
    <location>
        <begin position="93"/>
        <end position="176"/>
    </location>
</feature>
<dbReference type="GO" id="GO:1990432">
    <property type="term" value="P:siRNA 3'-end processing"/>
    <property type="evidence" value="ECO:0007669"/>
    <property type="project" value="TreeGrafter"/>
</dbReference>
<sequence>LKKVFDTVKNEPFFGTKFSLKNCDNSNNDRYHEAGYDSFITGCCFVQMIRYLCAQPNNSSSEEDFLDNKIVHEFRNKIAIFGNYDIKFLNLQGDDEPLNRNHIFHLNFPKAFTRNDLNLIFAEFGGLNRIVFLDEESAFCIMKDESKLAEAIEALIVNPKGYRYAFQIKHYSEFMNCSPQQKQQQPSPMKLKHHTIKPTTSESVIDESAKKKIKLSIPIKSSNVVRKNSKEMVEKLFDDNLSWTTATN</sequence>
<dbReference type="Proteomes" id="UP000194236">
    <property type="component" value="Unassembled WGS sequence"/>
</dbReference>
<feature type="non-terminal residue" evidence="3">
    <location>
        <position position="1"/>
    </location>
</feature>
<dbReference type="InterPro" id="IPR006941">
    <property type="entry name" value="RNase_CAF1"/>
</dbReference>
<dbReference type="GO" id="GO:0005737">
    <property type="term" value="C:cytoplasm"/>
    <property type="evidence" value="ECO:0007669"/>
    <property type="project" value="InterPro"/>
</dbReference>
<keyword evidence="4" id="KW-1185">Reference proteome</keyword>
<dbReference type="InterPro" id="IPR012677">
    <property type="entry name" value="Nucleotide-bd_a/b_plait_sf"/>
</dbReference>
<dbReference type="GO" id="GO:0004535">
    <property type="term" value="F:poly(A)-specific ribonuclease activity"/>
    <property type="evidence" value="ECO:0007669"/>
    <property type="project" value="InterPro"/>
</dbReference>
<dbReference type="GO" id="GO:0003723">
    <property type="term" value="F:RNA binding"/>
    <property type="evidence" value="ECO:0007669"/>
    <property type="project" value="InterPro"/>
</dbReference>
<accession>A0A1Y3ARY4</accession>
<dbReference type="InterPro" id="IPR051181">
    <property type="entry name" value="CAF1_poly(A)_ribonucleases"/>
</dbReference>
<feature type="compositionally biased region" description="Low complexity" evidence="1">
    <location>
        <begin position="179"/>
        <end position="188"/>
    </location>
</feature>
<dbReference type="EMBL" id="MUJZ01062079">
    <property type="protein sequence ID" value="OTF71222.1"/>
    <property type="molecule type" value="Genomic_DNA"/>
</dbReference>
<dbReference type="OrthoDB" id="1432093at2759"/>
<dbReference type="GO" id="GO:1990431">
    <property type="term" value="P:priRNA 3'-end processing"/>
    <property type="evidence" value="ECO:0007669"/>
    <property type="project" value="TreeGrafter"/>
</dbReference>
<gene>
    <name evidence="3" type="ORF">BLA29_002653</name>
</gene>
<dbReference type="PANTHER" id="PTHR15092:SF22">
    <property type="entry name" value="POLY(A)-SPECIFIC RIBONUCLEASE PNLDC1"/>
    <property type="match status" value="1"/>
</dbReference>
<dbReference type="GO" id="GO:0046872">
    <property type="term" value="F:metal ion binding"/>
    <property type="evidence" value="ECO:0007669"/>
    <property type="project" value="InterPro"/>
</dbReference>
<organism evidence="3 4">
    <name type="scientific">Euroglyphus maynei</name>
    <name type="common">Mayne's house dust mite</name>
    <dbReference type="NCBI Taxonomy" id="6958"/>
    <lineage>
        <taxon>Eukaryota</taxon>
        <taxon>Metazoa</taxon>
        <taxon>Ecdysozoa</taxon>
        <taxon>Arthropoda</taxon>
        <taxon>Chelicerata</taxon>
        <taxon>Arachnida</taxon>
        <taxon>Acari</taxon>
        <taxon>Acariformes</taxon>
        <taxon>Sarcoptiformes</taxon>
        <taxon>Astigmata</taxon>
        <taxon>Psoroptidia</taxon>
        <taxon>Analgoidea</taxon>
        <taxon>Pyroglyphidae</taxon>
        <taxon>Pyroglyphinae</taxon>
        <taxon>Euroglyphus</taxon>
    </lineage>
</organism>
<dbReference type="PANTHER" id="PTHR15092">
    <property type="entry name" value="POLY A -SPECIFIC RIBONUCLEASE/TARGET OF EGR1, MEMBER 1"/>
    <property type="match status" value="1"/>
</dbReference>
<dbReference type="Gene3D" id="3.30.70.330">
    <property type="match status" value="1"/>
</dbReference>
<dbReference type="GO" id="GO:0000289">
    <property type="term" value="P:nuclear-transcribed mRNA poly(A) tail shortening"/>
    <property type="evidence" value="ECO:0007669"/>
    <property type="project" value="TreeGrafter"/>
</dbReference>
<dbReference type="SUPFAM" id="SSF54928">
    <property type="entry name" value="RNA-binding domain, RBD"/>
    <property type="match status" value="1"/>
</dbReference>
<evidence type="ECO:0000256" key="1">
    <source>
        <dbReference type="SAM" id="MobiDB-lite"/>
    </source>
</evidence>
<proteinExistence type="predicted"/>
<reference evidence="3 4" key="1">
    <citation type="submission" date="2017-03" db="EMBL/GenBank/DDBJ databases">
        <title>Genome Survey of Euroglyphus maynei.</title>
        <authorList>
            <person name="Arlian L.G."/>
            <person name="Morgan M.S."/>
            <person name="Rider S.D."/>
        </authorList>
    </citation>
    <scope>NUCLEOTIDE SEQUENCE [LARGE SCALE GENOMIC DNA]</scope>
    <source>
        <strain evidence="3">Arlian Lab</strain>
        <tissue evidence="3">Whole body</tissue>
    </source>
</reference>